<feature type="region of interest" description="Disordered" evidence="1">
    <location>
        <begin position="40"/>
        <end position="61"/>
    </location>
</feature>
<reference evidence="2" key="1">
    <citation type="submission" date="2016-11" db="EMBL/GenBank/DDBJ databases">
        <title>The genome sequence of Colletotrichum cuscutae.</title>
        <authorList>
            <person name="Baroncelli R."/>
        </authorList>
    </citation>
    <scope>NUCLEOTIDE SEQUENCE</scope>
    <source>
        <strain evidence="2">IMI 304802</strain>
    </source>
</reference>
<gene>
    <name evidence="2" type="ORF">CCUS01_02883</name>
</gene>
<feature type="region of interest" description="Disordered" evidence="1">
    <location>
        <begin position="139"/>
        <end position="165"/>
    </location>
</feature>
<evidence type="ECO:0000256" key="1">
    <source>
        <dbReference type="SAM" id="MobiDB-lite"/>
    </source>
</evidence>
<organism evidence="2 3">
    <name type="scientific">Colletotrichum cuscutae</name>
    <dbReference type="NCBI Taxonomy" id="1209917"/>
    <lineage>
        <taxon>Eukaryota</taxon>
        <taxon>Fungi</taxon>
        <taxon>Dikarya</taxon>
        <taxon>Ascomycota</taxon>
        <taxon>Pezizomycotina</taxon>
        <taxon>Sordariomycetes</taxon>
        <taxon>Hypocreomycetidae</taxon>
        <taxon>Glomerellales</taxon>
        <taxon>Glomerellaceae</taxon>
        <taxon>Colletotrichum</taxon>
        <taxon>Colletotrichum acutatum species complex</taxon>
    </lineage>
</organism>
<dbReference type="EMBL" id="MPDP01000024">
    <property type="protein sequence ID" value="KAK1493582.1"/>
    <property type="molecule type" value="Genomic_DNA"/>
</dbReference>
<protein>
    <submittedName>
        <fullName evidence="2">Ubiquinol-cytochrome-c reductase cytochrome c1</fullName>
    </submittedName>
</protein>
<evidence type="ECO:0000313" key="3">
    <source>
        <dbReference type="Proteomes" id="UP001239213"/>
    </source>
</evidence>
<proteinExistence type="predicted"/>
<name>A0AAI9YAM2_9PEZI</name>
<accession>A0AAI9YAM2</accession>
<feature type="compositionally biased region" description="Polar residues" evidence="1">
    <location>
        <begin position="52"/>
        <end position="61"/>
    </location>
</feature>
<dbReference type="AlphaFoldDB" id="A0AAI9YAM2"/>
<evidence type="ECO:0000313" key="2">
    <source>
        <dbReference type="EMBL" id="KAK1493582.1"/>
    </source>
</evidence>
<dbReference type="Proteomes" id="UP001239213">
    <property type="component" value="Unassembled WGS sequence"/>
</dbReference>
<comment type="caution">
    <text evidence="2">The sequence shown here is derived from an EMBL/GenBank/DDBJ whole genome shotgun (WGS) entry which is preliminary data.</text>
</comment>
<feature type="compositionally biased region" description="Low complexity" evidence="1">
    <location>
        <begin position="208"/>
        <end position="227"/>
    </location>
</feature>
<sequence length="484" mass="54696">MLDRSPSLDTVGTTKWKSMYTNPTIHIHFINKLLALQNQTSHPQHPPEIRQETSQPPSMASTMEEEIYLAMQHVFFKEHAEIRRSKAIQRRIHSCLSPAINALDLKYTRPVVVSTCQELLEKGVFKSRWKAEQRFPQLIQQPPPSPQVATPANAPETPKATRQEKDWKEEIVALIAEKKAERISQLQAAIVGPAREVEENTAIPESYTSQAAADVGDAASTTTSSDTAIAESTATEIARQPLIETIAFPVLSTAFLSYEAQHALFAKIQSLLEKACFDYAKQTHPKILEAGQWESPECVELQKWMWIFKNEVFDTFRAETVPLPHIDWHAFFESIKQIRHKAVHREVLCVANVKAYLADAESLAKLLRQDECLAKLGFLREETEMVLAVSERKKDGLAVKYQAKFDEIGVRRKELDELERRTREEMVREHRRMQSDLVFGFKLAVSEMKETEVPGKGGEVGGDEEEGAGSRGLAAGLWKLISGW</sequence>
<keyword evidence="3" id="KW-1185">Reference proteome</keyword>
<feature type="region of interest" description="Disordered" evidence="1">
    <location>
        <begin position="206"/>
        <end position="227"/>
    </location>
</feature>